<dbReference type="OrthoDB" id="3852429at2"/>
<dbReference type="AlphaFoldDB" id="A0A066YQG2"/>
<organism evidence="1 2">
    <name type="scientific">Kitasatospora cheerisanensis KCTC 2395</name>
    <dbReference type="NCBI Taxonomy" id="1348663"/>
    <lineage>
        <taxon>Bacteria</taxon>
        <taxon>Bacillati</taxon>
        <taxon>Actinomycetota</taxon>
        <taxon>Actinomycetes</taxon>
        <taxon>Kitasatosporales</taxon>
        <taxon>Streptomycetaceae</taxon>
        <taxon>Kitasatospora</taxon>
    </lineage>
</organism>
<dbReference type="Proteomes" id="UP000027178">
    <property type="component" value="Unassembled WGS sequence"/>
</dbReference>
<dbReference type="EMBL" id="JNBY01000095">
    <property type="protein sequence ID" value="KDN83492.1"/>
    <property type="molecule type" value="Genomic_DNA"/>
</dbReference>
<sequence>MQLGHPHPRLYALVPPGSWPRFSNPLATLLDEGDYLAMNDPDGATGGRPDIQWLAPPDGTGRLVNPGVLRRIIDSFAPEESR</sequence>
<evidence type="ECO:0000313" key="2">
    <source>
        <dbReference type="Proteomes" id="UP000027178"/>
    </source>
</evidence>
<dbReference type="PATRIC" id="fig|1348663.4.peg.4810"/>
<dbReference type="RefSeq" id="WP_035866012.1">
    <property type="nucleotide sequence ID" value="NZ_KK853997.1"/>
</dbReference>
<keyword evidence="2" id="KW-1185">Reference proteome</keyword>
<proteinExistence type="predicted"/>
<comment type="caution">
    <text evidence="1">The sequence shown here is derived from an EMBL/GenBank/DDBJ whole genome shotgun (WGS) entry which is preliminary data.</text>
</comment>
<protein>
    <submittedName>
        <fullName evidence="1">Uncharacterized protein</fullName>
    </submittedName>
</protein>
<dbReference type="HOGENOM" id="CLU_2553742_0_0_11"/>
<gene>
    <name evidence="1" type="ORF">KCH_49740</name>
</gene>
<accession>A0A066YQG2</accession>
<name>A0A066YQG2_9ACTN</name>
<reference evidence="1 2" key="1">
    <citation type="submission" date="2014-05" db="EMBL/GenBank/DDBJ databases">
        <title>Draft Genome Sequence of Kitasatospora cheerisanensis KCTC 2395.</title>
        <authorList>
            <person name="Nam D.H."/>
        </authorList>
    </citation>
    <scope>NUCLEOTIDE SEQUENCE [LARGE SCALE GENOMIC DNA]</scope>
    <source>
        <strain evidence="1 2">KCTC 2395</strain>
    </source>
</reference>
<evidence type="ECO:0000313" key="1">
    <source>
        <dbReference type="EMBL" id="KDN83492.1"/>
    </source>
</evidence>